<keyword evidence="3" id="KW-1185">Reference proteome</keyword>
<protein>
    <recommendedName>
        <fullName evidence="1">UBA domain-containing protein</fullName>
    </recommendedName>
</protein>
<dbReference type="Proteomes" id="UP000444721">
    <property type="component" value="Unassembled WGS sequence"/>
</dbReference>
<accession>A0A6A5CC39</accession>
<organism evidence="2 3">
    <name type="scientific">Naegleria fowleri</name>
    <name type="common">Brain eating amoeba</name>
    <dbReference type="NCBI Taxonomy" id="5763"/>
    <lineage>
        <taxon>Eukaryota</taxon>
        <taxon>Discoba</taxon>
        <taxon>Heterolobosea</taxon>
        <taxon>Tetramitia</taxon>
        <taxon>Eutetramitia</taxon>
        <taxon>Vahlkampfiidae</taxon>
        <taxon>Naegleria</taxon>
    </lineage>
</organism>
<dbReference type="GeneID" id="68107968"/>
<evidence type="ECO:0000313" key="2">
    <source>
        <dbReference type="EMBL" id="KAF0984851.1"/>
    </source>
</evidence>
<dbReference type="PROSITE" id="PS50030">
    <property type="entry name" value="UBA"/>
    <property type="match status" value="1"/>
</dbReference>
<evidence type="ECO:0000259" key="1">
    <source>
        <dbReference type="PROSITE" id="PS50030"/>
    </source>
</evidence>
<dbReference type="EMBL" id="VFQX01000002">
    <property type="protein sequence ID" value="KAF0984851.1"/>
    <property type="molecule type" value="Genomic_DNA"/>
</dbReference>
<dbReference type="InterPro" id="IPR015940">
    <property type="entry name" value="UBA"/>
</dbReference>
<feature type="domain" description="UBA" evidence="1">
    <location>
        <begin position="228"/>
        <end position="270"/>
    </location>
</feature>
<sequence>MNTPKSCISSSMYPSIQGDIIQPDTTIDCSSSSSFPHTTTTCAPRSCSPPVNVPNVKNQTLMTAPKSLSSEELPSITSSHGMPSCSADNNRLDPMLLISLVETLQMQLEETNRWKASVDEQIQWMDMKMSTILNYVKNRVDSLGQHGSMPLTTNQLESAVVVVNEMPFRSNSLQWHERTNLNEHQQGRSSQITNPDTDHSLNLNDVVHRWDDEEHDLEELTKHINQPTIDSDFENDVQLICELGFPEESARHALKSFGDRGLAMSYLLENQSC</sequence>
<gene>
    <name evidence="2" type="ORF">FDP41_000750</name>
</gene>
<comment type="caution">
    <text evidence="2">The sequence shown here is derived from an EMBL/GenBank/DDBJ whole genome shotgun (WGS) entry which is preliminary data.</text>
</comment>
<dbReference type="InterPro" id="IPR009060">
    <property type="entry name" value="UBA-like_sf"/>
</dbReference>
<dbReference type="Gene3D" id="1.10.8.10">
    <property type="entry name" value="DNA helicase RuvA subunit, C-terminal domain"/>
    <property type="match status" value="1"/>
</dbReference>
<reference evidence="2 3" key="1">
    <citation type="journal article" date="2019" name="Sci. Rep.">
        <title>Nanopore sequencing improves the draft genome of the human pathogenic amoeba Naegleria fowleri.</title>
        <authorList>
            <person name="Liechti N."/>
            <person name="Schurch N."/>
            <person name="Bruggmann R."/>
            <person name="Wittwer M."/>
        </authorList>
    </citation>
    <scope>NUCLEOTIDE SEQUENCE [LARGE SCALE GENOMIC DNA]</scope>
    <source>
        <strain evidence="2 3">ATCC 30894</strain>
    </source>
</reference>
<proteinExistence type="predicted"/>
<dbReference type="OrthoDB" id="10618925at2759"/>
<name>A0A6A5CC39_NAEFO</name>
<evidence type="ECO:0000313" key="3">
    <source>
        <dbReference type="Proteomes" id="UP000444721"/>
    </source>
</evidence>
<dbReference type="RefSeq" id="XP_044569564.1">
    <property type="nucleotide sequence ID" value="XM_044711252.1"/>
</dbReference>
<dbReference type="AlphaFoldDB" id="A0A6A5CC39"/>
<dbReference type="VEuPathDB" id="AmoebaDB:NfTy_031630"/>
<dbReference type="VEuPathDB" id="AmoebaDB:NF0107860"/>
<dbReference type="SUPFAM" id="SSF46934">
    <property type="entry name" value="UBA-like"/>
    <property type="match status" value="1"/>
</dbReference>
<dbReference type="VEuPathDB" id="AmoebaDB:FDP41_000750"/>